<keyword evidence="2" id="KW-1185">Reference proteome</keyword>
<gene>
    <name evidence="1" type="ORF">CCOS01_16713</name>
</gene>
<name>A0AAI9YEY2_9PEZI</name>
<dbReference type="RefSeq" id="XP_060304516.1">
    <property type="nucleotide sequence ID" value="XM_060464849.1"/>
</dbReference>
<evidence type="ECO:0000313" key="2">
    <source>
        <dbReference type="Proteomes" id="UP001240678"/>
    </source>
</evidence>
<organism evidence="1 2">
    <name type="scientific">Colletotrichum costaricense</name>
    <dbReference type="NCBI Taxonomy" id="1209916"/>
    <lineage>
        <taxon>Eukaryota</taxon>
        <taxon>Fungi</taxon>
        <taxon>Dikarya</taxon>
        <taxon>Ascomycota</taxon>
        <taxon>Pezizomycotina</taxon>
        <taxon>Sordariomycetes</taxon>
        <taxon>Hypocreomycetidae</taxon>
        <taxon>Glomerellales</taxon>
        <taxon>Glomerellaceae</taxon>
        <taxon>Colletotrichum</taxon>
        <taxon>Colletotrichum acutatum species complex</taxon>
    </lineage>
</organism>
<dbReference type="AlphaFoldDB" id="A0AAI9YEY2"/>
<dbReference type="EMBL" id="MOOE01000033">
    <property type="protein sequence ID" value="KAK1505139.1"/>
    <property type="molecule type" value="Genomic_DNA"/>
</dbReference>
<comment type="caution">
    <text evidence="1">The sequence shown here is derived from an EMBL/GenBank/DDBJ whole genome shotgun (WGS) entry which is preliminary data.</text>
</comment>
<protein>
    <submittedName>
        <fullName evidence="1">Uncharacterized protein</fullName>
    </submittedName>
</protein>
<reference evidence="1 2" key="1">
    <citation type="submission" date="2016-10" db="EMBL/GenBank/DDBJ databases">
        <title>The genome sequence of Colletotrichum fioriniae PJ7.</title>
        <authorList>
            <person name="Baroncelli R."/>
        </authorList>
    </citation>
    <scope>NUCLEOTIDE SEQUENCE [LARGE SCALE GENOMIC DNA]</scope>
    <source>
        <strain evidence="1 2">IMI 309622</strain>
    </source>
</reference>
<evidence type="ECO:0000313" key="1">
    <source>
        <dbReference type="EMBL" id="KAK1505139.1"/>
    </source>
</evidence>
<dbReference type="Proteomes" id="UP001240678">
    <property type="component" value="Unassembled WGS sequence"/>
</dbReference>
<proteinExistence type="predicted"/>
<accession>A0AAI9YEY2</accession>
<dbReference type="GeneID" id="85348396"/>
<sequence>MHCDAGRSPEYHNPGLPAETMFLYCHDLGKLSWPSRYRLDKPRLGFFLNWPGSDNSSFWTDGRWKNNGQRGERPSLLQPTSHLWFLLVKQNRFLTHILWPRERCVRACKCACALPSPLAAWATEPGRPIQAGQPDLTWRGKSGQRPVRVPVTVALFFILSWFLPVDHIMGEVR</sequence>